<dbReference type="InterPro" id="IPR021632">
    <property type="entry name" value="DUF3239"/>
</dbReference>
<proteinExistence type="predicted"/>
<evidence type="ECO:0000313" key="3">
    <source>
        <dbReference type="EMBL" id="MDV2419537.1"/>
    </source>
</evidence>
<evidence type="ECO:0000313" key="2">
    <source>
        <dbReference type="EMBL" id="MBK3428933.1"/>
    </source>
</evidence>
<protein>
    <submittedName>
        <fullName evidence="2">DUF3239 domain-containing protein</fullName>
    </submittedName>
</protein>
<dbReference type="Gene3D" id="2.40.410.10">
    <property type="entry name" value="putative membrane protein from Corynebacterium diphtheriae superfamily"/>
    <property type="match status" value="1"/>
</dbReference>
<dbReference type="EMBL" id="JAVBIB010000009">
    <property type="protein sequence ID" value="MDV2419537.1"/>
    <property type="molecule type" value="Genomic_DNA"/>
</dbReference>
<dbReference type="AlphaFoldDB" id="A0A8I1L9Q6"/>
<sequence length="207" mass="22721">MKIFKFDVDESFAKANNELLRDSNRLRISGLVLGILLIIGGAAIWWGFSWGITIGLGMILFGIMVAIVGFAAARKVGTAQQLYDSYPLAPAVIAEVNERDMVLLALVNTNVDPSLPPRWAACLRTVTAIPGTQRTVGTKVPVAAVSGRADNNHWQQITPMPIAWGTPDAETVTIARKSIPQEEWQRLERARKRLSDVKATKFDLLVL</sequence>
<comment type="caution">
    <text evidence="2">The sequence shown here is derived from an EMBL/GenBank/DDBJ whole genome shotgun (WGS) entry which is preliminary data.</text>
</comment>
<keyword evidence="1" id="KW-1133">Transmembrane helix</keyword>
<reference evidence="3" key="2">
    <citation type="submission" date="2023-08" db="EMBL/GenBank/DDBJ databases">
        <title>Genomic characterization of the C. tuberculostearicum species complex, a ubiquitous member of the human skin microbiome.</title>
        <authorList>
            <person name="Ahmed N."/>
            <person name="Deming C."/>
            <person name="Conlan S."/>
            <person name="Segre J."/>
        </authorList>
    </citation>
    <scope>NUCLEOTIDE SEQUENCE</scope>
    <source>
        <strain evidence="3">CTNIH22</strain>
    </source>
</reference>
<organism evidence="2 4">
    <name type="scientific">Corynebacterium tuberculostearicum</name>
    <dbReference type="NCBI Taxonomy" id="38304"/>
    <lineage>
        <taxon>Bacteria</taxon>
        <taxon>Bacillati</taxon>
        <taxon>Actinomycetota</taxon>
        <taxon>Actinomycetes</taxon>
        <taxon>Mycobacteriales</taxon>
        <taxon>Corynebacteriaceae</taxon>
        <taxon>Corynebacterium</taxon>
    </lineage>
</organism>
<dbReference type="Pfam" id="PF11580">
    <property type="entry name" value="DUF3239"/>
    <property type="match status" value="1"/>
</dbReference>
<keyword evidence="1" id="KW-0812">Transmembrane</keyword>
<keyword evidence="4" id="KW-1185">Reference proteome</keyword>
<reference evidence="2 4" key="1">
    <citation type="submission" date="2020-12" db="EMBL/GenBank/DDBJ databases">
        <title>Draft genome sequence of the commensal strain Corynebacterium tuberculostearicum MFP09/CIP 102622 isolated from human skin.</title>
        <authorList>
            <person name="Boukerb A.M."/>
            <person name="Janvier X."/>
            <person name="Feuilloley M.G.J."/>
            <person name="Groboillot A."/>
        </authorList>
    </citation>
    <scope>NUCLEOTIDE SEQUENCE [LARGE SCALE GENOMIC DNA]</scope>
    <source>
        <strain evidence="2 4">CIP 102622</strain>
    </source>
</reference>
<keyword evidence="1" id="KW-0472">Membrane</keyword>
<evidence type="ECO:0000313" key="4">
    <source>
        <dbReference type="Proteomes" id="UP000603369"/>
    </source>
</evidence>
<dbReference type="Proteomes" id="UP000603369">
    <property type="component" value="Unassembled WGS sequence"/>
</dbReference>
<dbReference type="EMBL" id="JAEHFL010000017">
    <property type="protein sequence ID" value="MBK3428933.1"/>
    <property type="molecule type" value="Genomic_DNA"/>
</dbReference>
<accession>A0A8I1L9Q6</accession>
<gene>
    <name evidence="2" type="ORF">JDP02_10505</name>
    <name evidence="3" type="ORF">RAE03_07055</name>
</gene>
<name>A0A8I1L9Q6_9CORY</name>
<feature type="transmembrane region" description="Helical" evidence="1">
    <location>
        <begin position="28"/>
        <end position="48"/>
    </location>
</feature>
<dbReference type="Proteomes" id="UP001185706">
    <property type="component" value="Unassembled WGS sequence"/>
</dbReference>
<evidence type="ECO:0000256" key="1">
    <source>
        <dbReference type="SAM" id="Phobius"/>
    </source>
</evidence>
<dbReference type="InterPro" id="IPR023124">
    <property type="entry name" value="DUF3239_dom_sf"/>
</dbReference>
<feature type="transmembrane region" description="Helical" evidence="1">
    <location>
        <begin position="54"/>
        <end position="73"/>
    </location>
</feature>
<dbReference type="RefSeq" id="WP_150851107.1">
    <property type="nucleotide sequence ID" value="NZ_CP069791.1"/>
</dbReference>